<evidence type="ECO:0000256" key="2">
    <source>
        <dbReference type="ARBA" id="ARBA00022723"/>
    </source>
</evidence>
<dbReference type="AlphaFoldDB" id="A0A328VG54"/>
<dbReference type="SUPFAM" id="SSF50022">
    <property type="entry name" value="ISP domain"/>
    <property type="match status" value="1"/>
</dbReference>
<evidence type="ECO:0000256" key="4">
    <source>
        <dbReference type="ARBA" id="ARBA00023014"/>
    </source>
</evidence>
<evidence type="ECO:0000256" key="1">
    <source>
        <dbReference type="ARBA" id="ARBA00022714"/>
    </source>
</evidence>
<dbReference type="Pfam" id="PF00355">
    <property type="entry name" value="Rieske"/>
    <property type="match status" value="1"/>
</dbReference>
<keyword evidence="5" id="KW-1015">Disulfide bond</keyword>
<keyword evidence="3" id="KW-0408">Iron</keyword>
<accession>A0A328VG54</accession>
<keyword evidence="4" id="KW-0411">Iron-sulfur</keyword>
<dbReference type="InterPro" id="IPR036922">
    <property type="entry name" value="Rieske_2Fe-2S_sf"/>
</dbReference>
<dbReference type="OrthoDB" id="9795104at2"/>
<evidence type="ECO:0000313" key="7">
    <source>
        <dbReference type="EMBL" id="RAQ96828.1"/>
    </source>
</evidence>
<organism evidence="7 8">
    <name type="scientific">Thermogemmatispora tikiterensis</name>
    <dbReference type="NCBI Taxonomy" id="1825093"/>
    <lineage>
        <taxon>Bacteria</taxon>
        <taxon>Bacillati</taxon>
        <taxon>Chloroflexota</taxon>
        <taxon>Ktedonobacteria</taxon>
        <taxon>Thermogemmatisporales</taxon>
        <taxon>Thermogemmatisporaceae</taxon>
        <taxon>Thermogemmatispora</taxon>
    </lineage>
</organism>
<dbReference type="PROSITE" id="PS51296">
    <property type="entry name" value="RIESKE"/>
    <property type="match status" value="1"/>
</dbReference>
<evidence type="ECO:0000313" key="8">
    <source>
        <dbReference type="Proteomes" id="UP000248706"/>
    </source>
</evidence>
<evidence type="ECO:0000256" key="5">
    <source>
        <dbReference type="ARBA" id="ARBA00023157"/>
    </source>
</evidence>
<dbReference type="PANTHER" id="PTHR21496">
    <property type="entry name" value="FERREDOXIN-RELATED"/>
    <property type="match status" value="1"/>
</dbReference>
<dbReference type="GO" id="GO:0016020">
    <property type="term" value="C:membrane"/>
    <property type="evidence" value="ECO:0007669"/>
    <property type="project" value="InterPro"/>
</dbReference>
<dbReference type="Gene3D" id="2.102.10.10">
    <property type="entry name" value="Rieske [2Fe-2S] iron-sulphur domain"/>
    <property type="match status" value="1"/>
</dbReference>
<proteinExistence type="predicted"/>
<dbReference type="EMBL" id="MCIF01000002">
    <property type="protein sequence ID" value="RAQ96828.1"/>
    <property type="molecule type" value="Genomic_DNA"/>
</dbReference>
<dbReference type="RefSeq" id="WP_112430720.1">
    <property type="nucleotide sequence ID" value="NZ_MCIF01000002.1"/>
</dbReference>
<dbReference type="GO" id="GO:0016705">
    <property type="term" value="F:oxidoreductase activity, acting on paired donors, with incorporation or reduction of molecular oxygen"/>
    <property type="evidence" value="ECO:0007669"/>
    <property type="project" value="UniProtKB-ARBA"/>
</dbReference>
<feature type="domain" description="Rieske" evidence="6">
    <location>
        <begin position="5"/>
        <end position="100"/>
    </location>
</feature>
<dbReference type="PANTHER" id="PTHR21496:SF23">
    <property type="entry name" value="3-PHENYLPROPIONATE_CINNAMIC ACID DIOXYGENASE FERREDOXIN SUBUNIT"/>
    <property type="match status" value="1"/>
</dbReference>
<dbReference type="PRINTS" id="PR00162">
    <property type="entry name" value="RIESKE"/>
</dbReference>
<dbReference type="InterPro" id="IPR005805">
    <property type="entry name" value="Rieske_Fe-S_prot_C"/>
</dbReference>
<keyword evidence="2" id="KW-0479">Metal-binding</keyword>
<comment type="caution">
    <text evidence="7">The sequence shown here is derived from an EMBL/GenBank/DDBJ whole genome shotgun (WGS) entry which is preliminary data.</text>
</comment>
<dbReference type="Proteomes" id="UP000248706">
    <property type="component" value="Unassembled WGS sequence"/>
</dbReference>
<protein>
    <recommendedName>
        <fullName evidence="6">Rieske domain-containing protein</fullName>
    </recommendedName>
</protein>
<dbReference type="GO" id="GO:0051537">
    <property type="term" value="F:2 iron, 2 sulfur cluster binding"/>
    <property type="evidence" value="ECO:0007669"/>
    <property type="project" value="UniProtKB-KW"/>
</dbReference>
<keyword evidence="8" id="KW-1185">Reference proteome</keyword>
<name>A0A328VG54_9CHLR</name>
<evidence type="ECO:0000256" key="3">
    <source>
        <dbReference type="ARBA" id="ARBA00023004"/>
    </source>
</evidence>
<gene>
    <name evidence="7" type="ORF">A4R35_14905</name>
</gene>
<evidence type="ECO:0000259" key="6">
    <source>
        <dbReference type="PROSITE" id="PS51296"/>
    </source>
</evidence>
<dbReference type="InterPro" id="IPR017941">
    <property type="entry name" value="Rieske_2Fe-2S"/>
</dbReference>
<dbReference type="GO" id="GO:0004497">
    <property type="term" value="F:monooxygenase activity"/>
    <property type="evidence" value="ECO:0007669"/>
    <property type="project" value="UniProtKB-ARBA"/>
</dbReference>
<keyword evidence="1" id="KW-0001">2Fe-2S</keyword>
<sequence>MSEFLAVARWDELGEGELLGVEVDGELICLAKIDGVVYACNGECTHVGGRLYEGELQDGVLTCPVHGAQFDLRTGKVLRGPARQDLVLYPVRVEDGLIKVALPPD</sequence>
<reference evidence="7 8" key="1">
    <citation type="submission" date="2016-08" db="EMBL/GenBank/DDBJ databases">
        <title>Analysis of Carbohydrate Active Enzymes in Thermogemmatispora T81 Reveals Carbohydrate Degradation Ability.</title>
        <authorList>
            <person name="Tomazini A."/>
            <person name="Lal S."/>
            <person name="Stott M."/>
            <person name="Henrissat B."/>
            <person name="Polikarpov I."/>
            <person name="Sparling R."/>
            <person name="Levin D.B."/>
        </authorList>
    </citation>
    <scope>NUCLEOTIDE SEQUENCE [LARGE SCALE GENOMIC DNA]</scope>
    <source>
        <strain evidence="7 8">T81</strain>
    </source>
</reference>
<dbReference type="GO" id="GO:0046872">
    <property type="term" value="F:metal ion binding"/>
    <property type="evidence" value="ECO:0007669"/>
    <property type="project" value="UniProtKB-KW"/>
</dbReference>